<dbReference type="SUPFAM" id="SSF53474">
    <property type="entry name" value="alpha/beta-Hydrolases"/>
    <property type="match status" value="1"/>
</dbReference>
<name>A0ABU0XIM1_9MICO</name>
<keyword evidence="2" id="KW-0378">Hydrolase</keyword>
<dbReference type="Gene3D" id="3.40.50.1820">
    <property type="entry name" value="alpha/beta hydrolase"/>
    <property type="match status" value="1"/>
</dbReference>
<comment type="caution">
    <text evidence="2">The sequence shown here is derived from an EMBL/GenBank/DDBJ whole genome shotgun (WGS) entry which is preliminary data.</text>
</comment>
<reference evidence="2 3" key="1">
    <citation type="submission" date="2023-08" db="EMBL/GenBank/DDBJ databases">
        <title>Microbacterium sp. nov., isolated from a waste landfill.</title>
        <authorList>
            <person name="Wen W."/>
        </authorList>
    </citation>
    <scope>NUCLEOTIDE SEQUENCE [LARGE SCALE GENOMIC DNA]</scope>
    <source>
        <strain evidence="2 3">ASV81</strain>
    </source>
</reference>
<organism evidence="2 3">
    <name type="scientific">Microbacterium capsulatum</name>
    <dbReference type="NCBI Taxonomy" id="3041921"/>
    <lineage>
        <taxon>Bacteria</taxon>
        <taxon>Bacillati</taxon>
        <taxon>Actinomycetota</taxon>
        <taxon>Actinomycetes</taxon>
        <taxon>Micrococcales</taxon>
        <taxon>Microbacteriaceae</taxon>
        <taxon>Microbacterium</taxon>
    </lineage>
</organism>
<evidence type="ECO:0000313" key="3">
    <source>
        <dbReference type="Proteomes" id="UP001230289"/>
    </source>
</evidence>
<evidence type="ECO:0000313" key="2">
    <source>
        <dbReference type="EMBL" id="MDQ4214973.1"/>
    </source>
</evidence>
<dbReference type="RefSeq" id="WP_308489923.1">
    <property type="nucleotide sequence ID" value="NZ_JAVFCB010000008.1"/>
</dbReference>
<dbReference type="GO" id="GO:0016787">
    <property type="term" value="F:hydrolase activity"/>
    <property type="evidence" value="ECO:0007669"/>
    <property type="project" value="UniProtKB-KW"/>
</dbReference>
<feature type="domain" description="AB hydrolase-1" evidence="1">
    <location>
        <begin position="34"/>
        <end position="120"/>
    </location>
</feature>
<dbReference type="Proteomes" id="UP001230289">
    <property type="component" value="Unassembled WGS sequence"/>
</dbReference>
<dbReference type="InterPro" id="IPR029058">
    <property type="entry name" value="AB_hydrolase_fold"/>
</dbReference>
<sequence>MATHTYRREAVEVPGGAATVGVWDPVDPAPAGAPAVCVIHGITSNHLMLAAVVEALPGLRVIGPDLRGRAGSRDLGAPYGMRAQAETVLAAIRELLPAGDVVLVGHSLGGYIAMTVAGLLAEAAPGYRFLGPVVIDGGTPRPPRARKDDTTEALLEAFGPAARLGRAFADVDEYLGFFRAHPSFAAGVDPVARASFEYDLVGDAEHGYRASTVVEAMQADSDDVYGSADYLTAFERVMSDPSHRDGVWLISAESDLVAAKPGLHPAALLDEYRTRWPHLHIAEVAGTNHYDVILAEAGVRACADAVHAVIDGARMTPGGS</sequence>
<proteinExistence type="predicted"/>
<dbReference type="InterPro" id="IPR000073">
    <property type="entry name" value="AB_hydrolase_1"/>
</dbReference>
<gene>
    <name evidence="2" type="ORF">RBR11_13710</name>
</gene>
<dbReference type="EMBL" id="JAVFCB010000008">
    <property type="protein sequence ID" value="MDQ4214973.1"/>
    <property type="molecule type" value="Genomic_DNA"/>
</dbReference>
<evidence type="ECO:0000259" key="1">
    <source>
        <dbReference type="Pfam" id="PF00561"/>
    </source>
</evidence>
<accession>A0ABU0XIM1</accession>
<dbReference type="Pfam" id="PF00561">
    <property type="entry name" value="Abhydrolase_1"/>
    <property type="match status" value="1"/>
</dbReference>
<protein>
    <submittedName>
        <fullName evidence="2">Alpha/beta fold hydrolase</fullName>
    </submittedName>
</protein>
<keyword evidence="3" id="KW-1185">Reference proteome</keyword>